<keyword evidence="5" id="KW-1185">Reference proteome</keyword>
<proteinExistence type="predicted"/>
<dbReference type="Gene3D" id="3.40.630.30">
    <property type="match status" value="1"/>
</dbReference>
<evidence type="ECO:0000313" key="4">
    <source>
        <dbReference type="EMBL" id="EEW26882.1"/>
    </source>
</evidence>
<feature type="domain" description="N-acetyltransferase" evidence="3">
    <location>
        <begin position="1"/>
        <end position="140"/>
    </location>
</feature>
<dbReference type="AlphaFoldDB" id="C8RWD9"/>
<comment type="caution">
    <text evidence="4">The sequence shown here is derived from an EMBL/GenBank/DDBJ whole genome shotgun (WGS) entry which is preliminary data.</text>
</comment>
<name>C8RWD9_9RHOB</name>
<organism evidence="4 5">
    <name type="scientific">Rhodobacter ferrooxidans</name>
    <dbReference type="NCBI Taxonomy" id="371731"/>
    <lineage>
        <taxon>Bacteria</taxon>
        <taxon>Pseudomonadati</taxon>
        <taxon>Pseudomonadota</taxon>
        <taxon>Alphaproteobacteria</taxon>
        <taxon>Rhodobacterales</taxon>
        <taxon>Rhodobacter group</taxon>
        <taxon>Rhodobacter</taxon>
    </lineage>
</organism>
<keyword evidence="1 4" id="KW-0808">Transferase</keyword>
<dbReference type="InterPro" id="IPR000182">
    <property type="entry name" value="GNAT_dom"/>
</dbReference>
<dbReference type="OrthoDB" id="9796171at2"/>
<evidence type="ECO:0000313" key="5">
    <source>
        <dbReference type="Proteomes" id="UP000010121"/>
    </source>
</evidence>
<dbReference type="CDD" id="cd04301">
    <property type="entry name" value="NAT_SF"/>
    <property type="match status" value="1"/>
</dbReference>
<dbReference type="PROSITE" id="PS51186">
    <property type="entry name" value="GNAT"/>
    <property type="match status" value="1"/>
</dbReference>
<dbReference type="RefSeq" id="WP_008026985.1">
    <property type="nucleotide sequence ID" value="NZ_ACYY01000001.1"/>
</dbReference>
<dbReference type="InterPro" id="IPR050832">
    <property type="entry name" value="Bact_Acetyltransf"/>
</dbReference>
<keyword evidence="2" id="KW-0012">Acyltransferase</keyword>
<dbReference type="InterPro" id="IPR016181">
    <property type="entry name" value="Acyl_CoA_acyltransferase"/>
</dbReference>
<accession>C8RWD9</accession>
<dbReference type="eggNOG" id="COG2153">
    <property type="taxonomic scope" value="Bacteria"/>
</dbReference>
<dbReference type="Pfam" id="PF13673">
    <property type="entry name" value="Acetyltransf_10"/>
    <property type="match status" value="1"/>
</dbReference>
<sequence>MSLVIAVTDDIATCRALRRVVFIEEQGVSEADEVDDLDGQAVHLLAWLEGRPVGSARLLVQGAVGKIGRVCVLADQRGTGLGAALMRAAVQEFGAMPGVAKVKLGAQTHALGFYEKLGFVAQGPVFDDAGIPHREMVLLL</sequence>
<dbReference type="PANTHER" id="PTHR43877">
    <property type="entry name" value="AMINOALKYLPHOSPHONATE N-ACETYLTRANSFERASE-RELATED-RELATED"/>
    <property type="match status" value="1"/>
</dbReference>
<reference evidence="4 5" key="1">
    <citation type="submission" date="2009-08" db="EMBL/GenBank/DDBJ databases">
        <title>The draft genome of Rhodobacter sp. SW2.</title>
        <authorList>
            <consortium name="US DOE Joint Genome Institute (JGI-PGF)"/>
            <person name="Lucas S."/>
            <person name="Copeland A."/>
            <person name="Lapidus A."/>
            <person name="Glavina del Rio T."/>
            <person name="Tice H."/>
            <person name="Bruce D."/>
            <person name="Goodwin L."/>
            <person name="Pitluck S."/>
            <person name="Larimer F."/>
            <person name="Land M.L."/>
            <person name="Hauser L."/>
            <person name="Emerson D."/>
        </authorList>
    </citation>
    <scope>NUCLEOTIDE SEQUENCE [LARGE SCALE GENOMIC DNA]</scope>
    <source>
        <strain evidence="4 5">SW2</strain>
    </source>
</reference>
<dbReference type="SUPFAM" id="SSF55729">
    <property type="entry name" value="Acyl-CoA N-acyltransferases (Nat)"/>
    <property type="match status" value="1"/>
</dbReference>
<dbReference type="Proteomes" id="UP000010121">
    <property type="component" value="Unassembled WGS sequence"/>
</dbReference>
<evidence type="ECO:0000256" key="2">
    <source>
        <dbReference type="ARBA" id="ARBA00023315"/>
    </source>
</evidence>
<protein>
    <submittedName>
        <fullName evidence="4">GCN5-related N-acetyltransferase</fullName>
    </submittedName>
</protein>
<dbReference type="EMBL" id="ACYY01000001">
    <property type="protein sequence ID" value="EEW26882.1"/>
    <property type="molecule type" value="Genomic_DNA"/>
</dbReference>
<evidence type="ECO:0000259" key="3">
    <source>
        <dbReference type="PROSITE" id="PS51186"/>
    </source>
</evidence>
<dbReference type="GO" id="GO:0016747">
    <property type="term" value="F:acyltransferase activity, transferring groups other than amino-acyl groups"/>
    <property type="evidence" value="ECO:0007669"/>
    <property type="project" value="InterPro"/>
</dbReference>
<gene>
    <name evidence="4" type="ORF">Rsw2DRAFT_0117</name>
</gene>
<evidence type="ECO:0000256" key="1">
    <source>
        <dbReference type="ARBA" id="ARBA00022679"/>
    </source>
</evidence>
<dbReference type="STRING" id="371731.Rsw2DRAFT_0117"/>